<evidence type="ECO:0000313" key="2">
    <source>
        <dbReference type="EMBL" id="KZV96310.1"/>
    </source>
</evidence>
<protein>
    <submittedName>
        <fullName evidence="2">Uncharacterized protein</fullName>
    </submittedName>
</protein>
<evidence type="ECO:0000313" key="3">
    <source>
        <dbReference type="Proteomes" id="UP000077266"/>
    </source>
</evidence>
<evidence type="ECO:0000256" key="1">
    <source>
        <dbReference type="SAM" id="Phobius"/>
    </source>
</evidence>
<sequence>MSLSFPSFSCYLDQGSAIQGVSADTDAKITMSLDAMFVAITLCQVALSIRVVSGRSVCRPAFVALTCAIIATTFSLALDIAAAALSLAAANMSTAMLIIGAVQNLAQCFAEILSLSSAFLAMRSRHASPNLSRLKAIGWQLKYSLDAATLLALLAISIAGIIETSIYSLRPAYRALYGFAVLDLTFTVWYLRSRVAKSVERHDKVIDSLACLVSPLLATNLLASMAMIGECDNSVWTFSLIEKGMVPALTFTIFLSLGLSPSVWKSGEDEGKQRWSS</sequence>
<dbReference type="Proteomes" id="UP000077266">
    <property type="component" value="Unassembled WGS sequence"/>
</dbReference>
<dbReference type="InParanoid" id="A0A165KGR3"/>
<dbReference type="EMBL" id="KV425944">
    <property type="protein sequence ID" value="KZV96310.1"/>
    <property type="molecule type" value="Genomic_DNA"/>
</dbReference>
<feature type="transmembrane region" description="Helical" evidence="1">
    <location>
        <begin position="205"/>
        <end position="225"/>
    </location>
</feature>
<feature type="transmembrane region" description="Helical" evidence="1">
    <location>
        <begin position="245"/>
        <end position="264"/>
    </location>
</feature>
<gene>
    <name evidence="2" type="ORF">EXIGLDRAFT_765412</name>
</gene>
<dbReference type="AlphaFoldDB" id="A0A165KGR3"/>
<name>A0A165KGR3_EXIGL</name>
<keyword evidence="3" id="KW-1185">Reference proteome</keyword>
<accession>A0A165KGR3</accession>
<reference evidence="2 3" key="1">
    <citation type="journal article" date="2016" name="Mol. Biol. Evol.">
        <title>Comparative Genomics of Early-Diverging Mushroom-Forming Fungi Provides Insights into the Origins of Lignocellulose Decay Capabilities.</title>
        <authorList>
            <person name="Nagy L.G."/>
            <person name="Riley R."/>
            <person name="Tritt A."/>
            <person name="Adam C."/>
            <person name="Daum C."/>
            <person name="Floudas D."/>
            <person name="Sun H."/>
            <person name="Yadav J.S."/>
            <person name="Pangilinan J."/>
            <person name="Larsson K.H."/>
            <person name="Matsuura K."/>
            <person name="Barry K."/>
            <person name="Labutti K."/>
            <person name="Kuo R."/>
            <person name="Ohm R.A."/>
            <person name="Bhattacharya S.S."/>
            <person name="Shirouzu T."/>
            <person name="Yoshinaga Y."/>
            <person name="Martin F.M."/>
            <person name="Grigoriev I.V."/>
            <person name="Hibbett D.S."/>
        </authorList>
    </citation>
    <scope>NUCLEOTIDE SEQUENCE [LARGE SCALE GENOMIC DNA]</scope>
    <source>
        <strain evidence="2 3">HHB12029</strain>
    </source>
</reference>
<keyword evidence="1" id="KW-0812">Transmembrane</keyword>
<proteinExistence type="predicted"/>
<keyword evidence="1" id="KW-1133">Transmembrane helix</keyword>
<feature type="transmembrane region" description="Helical" evidence="1">
    <location>
        <begin position="61"/>
        <end position="89"/>
    </location>
</feature>
<feature type="transmembrane region" description="Helical" evidence="1">
    <location>
        <begin position="95"/>
        <end position="122"/>
    </location>
</feature>
<organism evidence="2 3">
    <name type="scientific">Exidia glandulosa HHB12029</name>
    <dbReference type="NCBI Taxonomy" id="1314781"/>
    <lineage>
        <taxon>Eukaryota</taxon>
        <taxon>Fungi</taxon>
        <taxon>Dikarya</taxon>
        <taxon>Basidiomycota</taxon>
        <taxon>Agaricomycotina</taxon>
        <taxon>Agaricomycetes</taxon>
        <taxon>Auriculariales</taxon>
        <taxon>Exidiaceae</taxon>
        <taxon>Exidia</taxon>
    </lineage>
</organism>
<feature type="transmembrane region" description="Helical" evidence="1">
    <location>
        <begin position="29"/>
        <end position="49"/>
    </location>
</feature>
<feature type="transmembrane region" description="Helical" evidence="1">
    <location>
        <begin position="174"/>
        <end position="193"/>
    </location>
</feature>
<feature type="transmembrane region" description="Helical" evidence="1">
    <location>
        <begin position="143"/>
        <end position="162"/>
    </location>
</feature>
<keyword evidence="1" id="KW-0472">Membrane</keyword>